<keyword evidence="17" id="KW-0693">Viral RNA replication</keyword>
<feature type="domain" description="RdRp catalytic" evidence="22">
    <location>
        <begin position="923"/>
        <end position="1047"/>
    </location>
</feature>
<dbReference type="EMBL" id="AJ581528">
    <property type="protein sequence ID" value="CAE46329.1"/>
    <property type="molecule type" value="Genomic_RNA"/>
</dbReference>
<feature type="region of interest" description="Disordered" evidence="21">
    <location>
        <begin position="1193"/>
        <end position="1258"/>
    </location>
</feature>
<dbReference type="InterPro" id="IPR009003">
    <property type="entry name" value="Peptidase_S1_PA"/>
</dbReference>
<evidence type="ECO:0000256" key="1">
    <source>
        <dbReference type="ARBA" id="ARBA00000785"/>
    </source>
</evidence>
<dbReference type="SUPFAM" id="SSF56672">
    <property type="entry name" value="DNA/RNA polymerases"/>
    <property type="match status" value="1"/>
</dbReference>
<evidence type="ECO:0000313" key="25">
    <source>
        <dbReference type="Proteomes" id="UP000240746"/>
    </source>
</evidence>
<evidence type="ECO:0000256" key="12">
    <source>
        <dbReference type="ARBA" id="ARBA00022679"/>
    </source>
</evidence>
<dbReference type="GO" id="GO:0000166">
    <property type="term" value="F:nucleotide binding"/>
    <property type="evidence" value="ECO:0007669"/>
    <property type="project" value="UniProtKB-KW"/>
</dbReference>
<keyword evidence="8" id="KW-0597">Phosphoprotein</keyword>
<keyword evidence="14" id="KW-0547">Nucleotide-binding</keyword>
<comment type="similarity">
    <text evidence="4 20">Belongs to the potyviridae genome polyprotein family.</text>
</comment>
<keyword evidence="9 24" id="KW-0167">Capsid protein</keyword>
<evidence type="ECO:0000313" key="24">
    <source>
        <dbReference type="EMBL" id="CAE46329.1"/>
    </source>
</evidence>
<evidence type="ECO:0000256" key="11">
    <source>
        <dbReference type="ARBA" id="ARBA00022670"/>
    </source>
</evidence>
<protein>
    <recommendedName>
        <fullName evidence="5">Genome polyprotein</fullName>
    </recommendedName>
</protein>
<keyword evidence="13" id="KW-0548">Nucleotidyltransferase</keyword>
<evidence type="ECO:0000256" key="18">
    <source>
        <dbReference type="ARBA" id="ARBA00029405"/>
    </source>
</evidence>
<dbReference type="GO" id="GO:0003723">
    <property type="term" value="F:RNA binding"/>
    <property type="evidence" value="ECO:0007669"/>
    <property type="project" value="InterPro"/>
</dbReference>
<dbReference type="Gene3D" id="3.30.70.270">
    <property type="match status" value="1"/>
</dbReference>
<accession>Q6H9M2</accession>
<comment type="subcellular location">
    <subcellularLocation>
        <location evidence="2">Host nucleus</location>
    </subcellularLocation>
    <subcellularLocation>
        <location evidence="3">Virion</location>
    </subcellularLocation>
</comment>
<dbReference type="GO" id="GO:0019028">
    <property type="term" value="C:viral capsid"/>
    <property type="evidence" value="ECO:0007669"/>
    <property type="project" value="UniProtKB-KW"/>
</dbReference>
<keyword evidence="11" id="KW-0645">Protease</keyword>
<dbReference type="KEGG" id="vg:40526230"/>
<dbReference type="InterPro" id="IPR001205">
    <property type="entry name" value="RNA-dir_pol_C"/>
</dbReference>
<keyword evidence="12" id="KW-0808">Transferase</keyword>
<dbReference type="Gene3D" id="2.40.10.10">
    <property type="entry name" value="Trypsin-like serine proteases"/>
    <property type="match status" value="2"/>
</dbReference>
<dbReference type="GeneID" id="40526230"/>
<keyword evidence="10" id="KW-1048">Host nucleus</keyword>
<keyword evidence="6" id="KW-0696">RNA-directed RNA polymerase</keyword>
<dbReference type="PROSITE" id="PS51436">
    <property type="entry name" value="POTYVIRUS_NIA_PRO"/>
    <property type="match status" value="1"/>
</dbReference>
<proteinExistence type="inferred from homology"/>
<evidence type="ECO:0000256" key="4">
    <source>
        <dbReference type="ARBA" id="ARBA00006064"/>
    </source>
</evidence>
<keyword evidence="7" id="KW-0191">Covalent protein-RNA linkage</keyword>
<comment type="function">
    <text evidence="18">Involved in aphid transmission, cell-to-cell and systemis movement, encapsidation of the viral RNA and in the regulation of viral RNA amplification.</text>
</comment>
<evidence type="ECO:0000256" key="20">
    <source>
        <dbReference type="RuleBase" id="RU003351"/>
    </source>
</evidence>
<dbReference type="Pfam" id="PF00863">
    <property type="entry name" value="Peptidase_C4"/>
    <property type="match status" value="1"/>
</dbReference>
<evidence type="ECO:0000259" key="22">
    <source>
        <dbReference type="PROSITE" id="PS50507"/>
    </source>
</evidence>
<evidence type="ECO:0000256" key="3">
    <source>
        <dbReference type="ARBA" id="ARBA00004328"/>
    </source>
</evidence>
<evidence type="ECO:0000256" key="17">
    <source>
        <dbReference type="ARBA" id="ARBA00022953"/>
    </source>
</evidence>
<name>Q6H9M2_9POTV</name>
<evidence type="ECO:0000256" key="13">
    <source>
        <dbReference type="ARBA" id="ARBA00022695"/>
    </source>
</evidence>
<dbReference type="InterPro" id="IPR007094">
    <property type="entry name" value="RNA-dir_pol_PSvirus"/>
</dbReference>
<evidence type="ECO:0000256" key="14">
    <source>
        <dbReference type="ARBA" id="ARBA00022741"/>
    </source>
</evidence>
<feature type="non-terminal residue" evidence="24">
    <location>
        <position position="1"/>
    </location>
</feature>
<dbReference type="GO" id="GO:0006508">
    <property type="term" value="P:proteolysis"/>
    <property type="evidence" value="ECO:0007669"/>
    <property type="project" value="UniProtKB-KW"/>
</dbReference>
<dbReference type="Proteomes" id="UP000240746">
    <property type="component" value="Segment"/>
</dbReference>
<dbReference type="InterPro" id="IPR043502">
    <property type="entry name" value="DNA/RNA_pol_sf"/>
</dbReference>
<evidence type="ECO:0000256" key="9">
    <source>
        <dbReference type="ARBA" id="ARBA00022561"/>
    </source>
</evidence>
<keyword evidence="15" id="KW-0378">Hydrolase</keyword>
<dbReference type="MEROPS" id="C04.010"/>
<evidence type="ECO:0000256" key="7">
    <source>
        <dbReference type="ARBA" id="ARBA00022520"/>
    </source>
</evidence>
<dbReference type="InterPro" id="IPR043504">
    <property type="entry name" value="Peptidase_S1_PA_chymotrypsin"/>
</dbReference>
<dbReference type="RefSeq" id="YP_009666043.1">
    <property type="nucleotide sequence ID" value="NC_043424.1"/>
</dbReference>
<evidence type="ECO:0000256" key="21">
    <source>
        <dbReference type="SAM" id="MobiDB-lite"/>
    </source>
</evidence>
<evidence type="ECO:0000256" key="10">
    <source>
        <dbReference type="ARBA" id="ARBA00022562"/>
    </source>
</evidence>
<dbReference type="GO" id="GO:0042025">
    <property type="term" value="C:host cell nucleus"/>
    <property type="evidence" value="ECO:0007669"/>
    <property type="project" value="UniProtKB-SubCell"/>
</dbReference>
<dbReference type="InterPro" id="IPR013648">
    <property type="entry name" value="PP_Potyviridae"/>
</dbReference>
<dbReference type="GO" id="GO:0008234">
    <property type="term" value="F:cysteine-type peptidase activity"/>
    <property type="evidence" value="ECO:0007669"/>
    <property type="project" value="InterPro"/>
</dbReference>
<reference evidence="24 25" key="1">
    <citation type="journal article" date="2004" name="Arch. Virol.">
        <title>A new potyvirus from tuberose ( Polianthes tuberosa) in China.</title>
        <authorList>
            <person name="Lin L."/>
            <person name="Zheng H.Y."/>
            <person name="Chen J."/>
            <person name="Chen J.P."/>
            <person name="Zhang Q.Y."/>
            <person name="Zhao M.F."/>
            <person name="Antoniw J.F."/>
            <person name="Adams M.J."/>
        </authorList>
    </citation>
    <scope>NUCLEOTIDE SEQUENCE [LARGE SCALE GENOMIC DNA]</scope>
    <source>
        <strain evidence="24">Hangzhou</strain>
    </source>
</reference>
<dbReference type="PRINTS" id="PR00966">
    <property type="entry name" value="NIAPOTYPTASE"/>
</dbReference>
<dbReference type="GO" id="GO:0005198">
    <property type="term" value="F:structural molecule activity"/>
    <property type="evidence" value="ECO:0007669"/>
    <property type="project" value="InterPro"/>
</dbReference>
<dbReference type="PROSITE" id="PS50507">
    <property type="entry name" value="RDRP_SSRNA_POS"/>
    <property type="match status" value="1"/>
</dbReference>
<dbReference type="GO" id="GO:0003968">
    <property type="term" value="F:RNA-directed RNA polymerase activity"/>
    <property type="evidence" value="ECO:0007669"/>
    <property type="project" value="UniProtKB-KW"/>
</dbReference>
<evidence type="ECO:0000256" key="6">
    <source>
        <dbReference type="ARBA" id="ARBA00022484"/>
    </source>
</evidence>
<dbReference type="Pfam" id="PF08440">
    <property type="entry name" value="Poty_PP"/>
    <property type="match status" value="1"/>
</dbReference>
<dbReference type="InterPro" id="IPR001592">
    <property type="entry name" value="Poty_coat"/>
</dbReference>
<feature type="compositionally biased region" description="Polar residues" evidence="21">
    <location>
        <begin position="1215"/>
        <end position="1243"/>
    </location>
</feature>
<evidence type="ECO:0000256" key="19">
    <source>
        <dbReference type="ARBA" id="ARBA00045403"/>
    </source>
</evidence>
<evidence type="ECO:0000256" key="5">
    <source>
        <dbReference type="ARBA" id="ARBA00020107"/>
    </source>
</evidence>
<dbReference type="GO" id="GO:0006351">
    <property type="term" value="P:DNA-templated transcription"/>
    <property type="evidence" value="ECO:0007669"/>
    <property type="project" value="InterPro"/>
</dbReference>
<sequence>LFKNYRLRESDVCLKKTAIPTGFHRRWIKAGDYRRMGVSIDVEDEVGVPFFVRGIPDRLHAKLWEVANEFAQDSCLGRLTMDHATKIAYTLQTDIHSLPRTIQIIEKLLEEEMVKHTYYQNLNGEFCSSGSISLSGILSTIKRHYTKDHSAENIKKLKSVHAQLLEFQNLNVDASVPELLQSFGALKLVHHESCNSVSEKLGLKGRWNKELMTRDLVVSASVGIGAAIMLYYWFKGEVESPVHHQGFGKRQRQKLRFRRASDARMGYELDADPRTLEQYFGDAYTKKEKKSGRARTTHGKTRRFVNFYGFDPTEYALVRYVDTLTGITYDDSPMSGVEHMQEYLLKIRNQLRDEDEISAQSMMSNQRIEAYFIKHGAKDMIKVDLTPHNPLLICNKTNNIAKFPEREFEMRQSSKAEVLDKANLPPPNSKDLHVEHESLSLHKGLRDYNPIARSLCYLTNKSDGGSISFYGVGFGPLIITNRHLFQRNNGELLVRTHHGEFTARNTTQLQVHPVEDHELVLILMPKDFPPFSSKLIFRHPLKGERASMVGTLFQERSLSSTVSEASVIFPHEGSKFWSHHISTKAGYCGLPLVSLTDGAILGLHSISSNDFTVNYFASVPHDFKEKWLQTQENLAWAKHWLYNPNEISWGSLRLTERPPSGLFKTDKLISDLESIPVHEQGSTQEHWVAEALHGNLKAVAFCPNKLVSKHIVKGKCALFDLYLRENESARNFFQPLMGSHGKSVLSKTAFLKDLLKYANPIYVGEVQTDRFDEAVNAMIQLLHKIGFGECSYITEAQAIIQSLNLNAATGTLYSGKKKDFFKDFTDEAYEEIVRESCKRLFLGDMGLWNGSLKAELRPMEKVLANKTRTFTAAPIETLLGGKVCVDDFNNQFYDLHIVGPWTVGMTKFYKGWDRLLKELPDGWIYCDADGSQFDSSLSPYLINAVTLIRLHFMEHWDVGEIMLKNLYTEIVYTPIAAPDGTVVKKFKGNNSGQPSTVVDNSLMVCVTMLYALNCAGVDLTRYQEFLKFFVNGDDLMIAVQPNMEHLLDGLQASFKELGLNYEFTSRTKNKSELWFMSHQGLFRDGVYIPKLEVERIVSILEWDRSSEPEHRLEAICASMIEAWGHDELLYQIRLFYAWVLEMEPYKSLAACGKAPYISELALKKLYLDENFQQRELELYLQYRTERYLAEPMDEEVEVHHQSDEPEQPIPPTGKGKQSSEIPHSTPESLNAGKSNPNNSTFSGSDRGRDKDVNAGTVGLKRVPRLTKMQTKMQVPEVDGMITLDLDHLLTYLPKQVHLHNTRATNEQYKEWYTQVKTAYGVSDDEMRIILNGFTVWCIENGTSPNINGRWTMMDGTEQVEFDLKPMVEFAKPTLRQIMAHHSEVAETYIVMRNTIEPYMPRYGLQRNLTDRSLAQYAFDFYEVTSRTPARAREAHFQMKAAALRGKQSRLFGLDGNVGSVEEITERHTTDDVNRDMHTMLGVRNA</sequence>
<dbReference type="SUPFAM" id="SSF50494">
    <property type="entry name" value="Trypsin-like serine proteases"/>
    <property type="match status" value="1"/>
</dbReference>
<comment type="catalytic activity">
    <reaction evidence="1">
        <text>Hydrolyzes glutaminyl bonds, and activity is further restricted by preferences for the amino acids in P6 - P1' that vary with the species of potyvirus, e.g. Glu-Xaa-Xaa-Tyr-Xaa-Gln-|-(Ser or Gly) for the enzyme from tobacco etch virus. The natural substrate is the viral polyprotein, but other proteins and oligopeptides containing the appropriate consensus sequence are also cleaved.</text>
        <dbReference type="EC" id="3.4.22.44"/>
    </reaction>
</comment>
<evidence type="ECO:0000256" key="16">
    <source>
        <dbReference type="ARBA" id="ARBA00022844"/>
    </source>
</evidence>
<dbReference type="InterPro" id="IPR001730">
    <property type="entry name" value="Potyv_NIa-pro_dom"/>
</dbReference>
<dbReference type="Pfam" id="PF00680">
    <property type="entry name" value="RdRP_1"/>
    <property type="match status" value="1"/>
</dbReference>
<dbReference type="GO" id="GO:0039694">
    <property type="term" value="P:viral RNA genome replication"/>
    <property type="evidence" value="ECO:0007669"/>
    <property type="project" value="InterPro"/>
</dbReference>
<evidence type="ECO:0000256" key="15">
    <source>
        <dbReference type="ARBA" id="ARBA00022801"/>
    </source>
</evidence>
<feature type="domain" description="Peptidase C4" evidence="23">
    <location>
        <begin position="438"/>
        <end position="656"/>
    </location>
</feature>
<dbReference type="Pfam" id="PF00767">
    <property type="entry name" value="Poty_coat"/>
    <property type="match status" value="1"/>
</dbReference>
<evidence type="ECO:0000259" key="23">
    <source>
        <dbReference type="PROSITE" id="PS51436"/>
    </source>
</evidence>
<organism evidence="24 25">
    <name type="scientific">Tuberose mild mottle virus</name>
    <dbReference type="NCBI Taxonomy" id="244050"/>
    <lineage>
        <taxon>Viruses</taxon>
        <taxon>Riboviria</taxon>
        <taxon>Orthornavirae</taxon>
        <taxon>Pisuviricota</taxon>
        <taxon>Stelpaviricetes</taxon>
        <taxon>Patatavirales</taxon>
        <taxon>Potyviridae</taxon>
        <taxon>Potyvirus</taxon>
        <taxon>Potyvirus polianthismaculae</taxon>
    </lineage>
</organism>
<comment type="function">
    <text evidence="19">Mediates the cap-independent, EIF4E-dependent translation of viral genomic RNAs. Binds to the cap-binding site of host EIF4E and thus interferes with the host EIF4E-dependent mRNA export and translation. VPg-RNA directly binds EIF4E and is a template for transcription. Also forms trimeric complexes with EIF4E-EIF4G, which are templates for translation.</text>
</comment>
<keyword evidence="25" id="KW-1185">Reference proteome</keyword>
<keyword evidence="16" id="KW-0946">Virion</keyword>
<evidence type="ECO:0000256" key="2">
    <source>
        <dbReference type="ARBA" id="ARBA00004147"/>
    </source>
</evidence>
<evidence type="ECO:0000256" key="8">
    <source>
        <dbReference type="ARBA" id="ARBA00022553"/>
    </source>
</evidence>
<dbReference type="InterPro" id="IPR043128">
    <property type="entry name" value="Rev_trsase/Diguanyl_cyclase"/>
</dbReference>
<dbReference type="GO" id="GO:0016818">
    <property type="term" value="F:hydrolase activity, acting on acid anhydrides, in phosphorus-containing anhydrides"/>
    <property type="evidence" value="ECO:0007669"/>
    <property type="project" value="InterPro"/>
</dbReference>
<dbReference type="CDD" id="cd23175">
    <property type="entry name" value="ps-ssRNAv_Potyviridae_RdRp"/>
    <property type="match status" value="1"/>
</dbReference>